<evidence type="ECO:0000313" key="1">
    <source>
        <dbReference type="EMBL" id="QDV32669.1"/>
    </source>
</evidence>
<dbReference type="Gene3D" id="2.40.10.120">
    <property type="match status" value="1"/>
</dbReference>
<dbReference type="RefSeq" id="WP_145266922.1">
    <property type="nucleotide sequence ID" value="NZ_CP036426.1"/>
</dbReference>
<accession>A0A518GVT1</accession>
<evidence type="ECO:0008006" key="3">
    <source>
        <dbReference type="Google" id="ProtNLM"/>
    </source>
</evidence>
<dbReference type="Proteomes" id="UP000317835">
    <property type="component" value="Chromosome"/>
</dbReference>
<sequence>MVDWRRPTRDLIAPFAAFVLVVAILPALVGAQEPGSRRIAPGTTDPADLPGPLDDVTIRPTVLIRNGNSRGSGTIIGSNGGRALVLTAAHVIDGPGDPAIELHRYNLGIEGRKLGGVWPKVYPARVVATDADADVAVLLVQGLAKLPYVAALDPDLGRTPPSGSSVTSVGIDQASDLNAWDSRIRGTALLSRNKVDRADAGTSAAPPSPFRVEGGIRDTAMDGRERRLFLITEHAPIQGRSGGGLFSEDGRLLGLCVGRIEVKDARGESAAIGLFASGKSILRVLDRIDRGSPDAN</sequence>
<dbReference type="Pfam" id="PF13365">
    <property type="entry name" value="Trypsin_2"/>
    <property type="match status" value="1"/>
</dbReference>
<evidence type="ECO:0000313" key="2">
    <source>
        <dbReference type="Proteomes" id="UP000317835"/>
    </source>
</evidence>
<dbReference type="InterPro" id="IPR009003">
    <property type="entry name" value="Peptidase_S1_PA"/>
</dbReference>
<protein>
    <recommendedName>
        <fullName evidence="3">Trypsin</fullName>
    </recommendedName>
</protein>
<reference evidence="1 2" key="1">
    <citation type="submission" date="2019-02" db="EMBL/GenBank/DDBJ databases">
        <title>Deep-cultivation of Planctomycetes and their phenomic and genomic characterization uncovers novel biology.</title>
        <authorList>
            <person name="Wiegand S."/>
            <person name="Jogler M."/>
            <person name="Boedeker C."/>
            <person name="Pinto D."/>
            <person name="Vollmers J."/>
            <person name="Rivas-Marin E."/>
            <person name="Kohn T."/>
            <person name="Peeters S.H."/>
            <person name="Heuer A."/>
            <person name="Rast P."/>
            <person name="Oberbeckmann S."/>
            <person name="Bunk B."/>
            <person name="Jeske O."/>
            <person name="Meyerdierks A."/>
            <person name="Storesund J.E."/>
            <person name="Kallscheuer N."/>
            <person name="Luecker S."/>
            <person name="Lage O.M."/>
            <person name="Pohl T."/>
            <person name="Merkel B.J."/>
            <person name="Hornburger P."/>
            <person name="Mueller R.-W."/>
            <person name="Bruemmer F."/>
            <person name="Labrenz M."/>
            <person name="Spormann A.M."/>
            <person name="Op den Camp H."/>
            <person name="Overmann J."/>
            <person name="Amann R."/>
            <person name="Jetten M.S.M."/>
            <person name="Mascher T."/>
            <person name="Medema M.H."/>
            <person name="Devos D.P."/>
            <person name="Kaster A.-K."/>
            <person name="Ovreas L."/>
            <person name="Rohde M."/>
            <person name="Galperin M.Y."/>
            <person name="Jogler C."/>
        </authorList>
    </citation>
    <scope>NUCLEOTIDE SEQUENCE [LARGE SCALE GENOMIC DNA]</scope>
    <source>
        <strain evidence="1 2">ElP</strain>
    </source>
</reference>
<dbReference type="AlphaFoldDB" id="A0A518GVT1"/>
<dbReference type="PANTHER" id="PTHR43019:SF23">
    <property type="entry name" value="PROTEASE DO-LIKE 5, CHLOROPLASTIC"/>
    <property type="match status" value="1"/>
</dbReference>
<proteinExistence type="predicted"/>
<keyword evidence="2" id="KW-1185">Reference proteome</keyword>
<organism evidence="1 2">
    <name type="scientific">Tautonia plasticadhaerens</name>
    <dbReference type="NCBI Taxonomy" id="2527974"/>
    <lineage>
        <taxon>Bacteria</taxon>
        <taxon>Pseudomonadati</taxon>
        <taxon>Planctomycetota</taxon>
        <taxon>Planctomycetia</taxon>
        <taxon>Isosphaerales</taxon>
        <taxon>Isosphaeraceae</taxon>
        <taxon>Tautonia</taxon>
    </lineage>
</organism>
<dbReference type="PANTHER" id="PTHR43019">
    <property type="entry name" value="SERINE ENDOPROTEASE DEGS"/>
    <property type="match status" value="1"/>
</dbReference>
<name>A0A518GVT1_9BACT</name>
<dbReference type="KEGG" id="tpla:ElP_05040"/>
<gene>
    <name evidence="1" type="ORF">ElP_05040</name>
</gene>
<dbReference type="SUPFAM" id="SSF50494">
    <property type="entry name" value="Trypsin-like serine proteases"/>
    <property type="match status" value="1"/>
</dbReference>
<dbReference type="OrthoDB" id="278709at2"/>
<dbReference type="EMBL" id="CP036426">
    <property type="protein sequence ID" value="QDV32669.1"/>
    <property type="molecule type" value="Genomic_DNA"/>
</dbReference>